<name>A0ABN7WS37_GIGMA</name>
<dbReference type="Proteomes" id="UP000789901">
    <property type="component" value="Unassembled WGS sequence"/>
</dbReference>
<dbReference type="EMBL" id="CAJVQB010057829">
    <property type="protein sequence ID" value="CAG8838344.1"/>
    <property type="molecule type" value="Genomic_DNA"/>
</dbReference>
<evidence type="ECO:0000256" key="1">
    <source>
        <dbReference type="SAM" id="Coils"/>
    </source>
</evidence>
<gene>
    <name evidence="2" type="ORF">GMARGA_LOCUS33930</name>
</gene>
<proteinExistence type="predicted"/>
<comment type="caution">
    <text evidence="2">The sequence shown here is derived from an EMBL/GenBank/DDBJ whole genome shotgun (WGS) entry which is preliminary data.</text>
</comment>
<feature type="coiled-coil region" evidence="1">
    <location>
        <begin position="1"/>
        <end position="28"/>
    </location>
</feature>
<reference evidence="2 3" key="1">
    <citation type="submission" date="2021-06" db="EMBL/GenBank/DDBJ databases">
        <authorList>
            <person name="Kallberg Y."/>
            <person name="Tangrot J."/>
            <person name="Rosling A."/>
        </authorList>
    </citation>
    <scope>NUCLEOTIDE SEQUENCE [LARGE SCALE GENOMIC DNA]</scope>
    <source>
        <strain evidence="2 3">120-4 pot B 10/14</strain>
    </source>
</reference>
<feature type="non-terminal residue" evidence="2">
    <location>
        <position position="96"/>
    </location>
</feature>
<sequence length="96" mass="11480">MDMLYDTIKDIELQLKELRDLCEVSANKSKYLIIEFCHSETDLEKDLESLRKDQLKEEFTLLNTNFKKLYVENNKIQKELDDLDNFINSESILLME</sequence>
<evidence type="ECO:0000313" key="2">
    <source>
        <dbReference type="EMBL" id="CAG8838344.1"/>
    </source>
</evidence>
<accession>A0ABN7WS37</accession>
<protein>
    <submittedName>
        <fullName evidence="2">34272_t:CDS:1</fullName>
    </submittedName>
</protein>
<keyword evidence="1" id="KW-0175">Coiled coil</keyword>
<keyword evidence="3" id="KW-1185">Reference proteome</keyword>
<organism evidence="2 3">
    <name type="scientific">Gigaspora margarita</name>
    <dbReference type="NCBI Taxonomy" id="4874"/>
    <lineage>
        <taxon>Eukaryota</taxon>
        <taxon>Fungi</taxon>
        <taxon>Fungi incertae sedis</taxon>
        <taxon>Mucoromycota</taxon>
        <taxon>Glomeromycotina</taxon>
        <taxon>Glomeromycetes</taxon>
        <taxon>Diversisporales</taxon>
        <taxon>Gigasporaceae</taxon>
        <taxon>Gigaspora</taxon>
    </lineage>
</organism>
<evidence type="ECO:0000313" key="3">
    <source>
        <dbReference type="Proteomes" id="UP000789901"/>
    </source>
</evidence>